<keyword evidence="2" id="KW-1185">Reference proteome</keyword>
<sequence length="71" mass="7935">MNVPVFIFDDLAEARDLINASARKQVWVAMDKPRRFIADIAAKPDAAFCTDASGQHRTNDRKLEMALASRS</sequence>
<comment type="caution">
    <text evidence="1">The sequence shown here is derived from an EMBL/GenBank/DDBJ whole genome shotgun (WGS) entry which is preliminary data.</text>
</comment>
<evidence type="ECO:0000313" key="2">
    <source>
        <dbReference type="Proteomes" id="UP000241444"/>
    </source>
</evidence>
<dbReference type="RefSeq" id="WP_133624756.1">
    <property type="nucleotide sequence ID" value="NZ_PGGO01000027.1"/>
</dbReference>
<name>A0A2P7B919_9HYPH</name>
<protein>
    <submittedName>
        <fullName evidence="1">Uncharacterized protein</fullName>
    </submittedName>
</protein>
<proteinExistence type="predicted"/>
<dbReference type="Proteomes" id="UP000241444">
    <property type="component" value="Unassembled WGS sequence"/>
</dbReference>
<reference evidence="2" key="1">
    <citation type="submission" date="2017-11" db="EMBL/GenBank/DDBJ databases">
        <authorList>
            <person name="Kuznetsova I."/>
            <person name="Sazanova A."/>
            <person name="Chirak E."/>
            <person name="Safronova V."/>
            <person name="Willems A."/>
        </authorList>
    </citation>
    <scope>NUCLEOTIDE SEQUENCE [LARGE SCALE GENOMIC DNA]</scope>
    <source>
        <strain evidence="2">STM 196</strain>
    </source>
</reference>
<gene>
    <name evidence="1" type="ORF">CU102_24815</name>
</gene>
<accession>A0A2P7B919</accession>
<dbReference type="EMBL" id="PGGO01000027">
    <property type="protein sequence ID" value="PSH62956.1"/>
    <property type="molecule type" value="Genomic_DNA"/>
</dbReference>
<evidence type="ECO:0000313" key="1">
    <source>
        <dbReference type="EMBL" id="PSH62956.1"/>
    </source>
</evidence>
<organism evidence="1 2">
    <name type="scientific">Phyllobacterium brassicacearum</name>
    <dbReference type="NCBI Taxonomy" id="314235"/>
    <lineage>
        <taxon>Bacteria</taxon>
        <taxon>Pseudomonadati</taxon>
        <taxon>Pseudomonadota</taxon>
        <taxon>Alphaproteobacteria</taxon>
        <taxon>Hyphomicrobiales</taxon>
        <taxon>Phyllobacteriaceae</taxon>
        <taxon>Phyllobacterium</taxon>
    </lineage>
</organism>
<dbReference type="AlphaFoldDB" id="A0A2P7B919"/>